<protein>
    <recommendedName>
        <fullName evidence="3">Reverse transcriptase domain-containing protein</fullName>
    </recommendedName>
</protein>
<evidence type="ECO:0000313" key="2">
    <source>
        <dbReference type="Proteomes" id="UP000283509"/>
    </source>
</evidence>
<dbReference type="PANTHER" id="PTHR47510">
    <property type="entry name" value="REVERSE TRANSCRIPTASE DOMAIN-CONTAINING PROTEIN"/>
    <property type="match status" value="1"/>
</dbReference>
<dbReference type="Proteomes" id="UP000283509">
    <property type="component" value="Unassembled WGS sequence"/>
</dbReference>
<sequence>MLKGIDLPADVVHCNSPVCNDVTLKDALSAFNKRIVKALLRSGEARNSSSGSHVVPGWNELVRDRHRETRSCYLEWRASGIPRRGPVYMRMARSRLDFKRALKYCKKRNEQIVDDRIAANVKGDSKKVWSEINRKKAFKTPLSDVIDSATGSVEISNLWRDHYRNLFNASTHPVPVILPRNVIVDAPTVTVREVENAVKALNTSGSAGSDSVTPEHVSCAHPVVYVMLSLLYNMCIRHSAFPDDILEVILVPLLKDKNGDPSSKSNYRPIALSTVFSKILESILFSRCSDNLRTSDNQFAYKPNHGTDLAISLLKDATLEYTRRNTQMRVVAAFLWAVAGAVWALEQGSVSDLYEQHYPPLHANCTQSLTDLLLLRQEVQLKELKQTEQVSADILRDIVNILNNIEGSLTQSRTSMEVSCPGNSLNFGETCLYLAKDISVTWEMLDSSVKTWEEIWPCSRTPMHSQMLLDTLTVQASDFLLHFKCRATWL</sequence>
<proteinExistence type="predicted"/>
<dbReference type="EMBL" id="QCYY01000268">
    <property type="protein sequence ID" value="ROT85483.1"/>
    <property type="molecule type" value="Genomic_DNA"/>
</dbReference>
<organism evidence="1 2">
    <name type="scientific">Penaeus vannamei</name>
    <name type="common">Whiteleg shrimp</name>
    <name type="synonym">Litopenaeus vannamei</name>
    <dbReference type="NCBI Taxonomy" id="6689"/>
    <lineage>
        <taxon>Eukaryota</taxon>
        <taxon>Metazoa</taxon>
        <taxon>Ecdysozoa</taxon>
        <taxon>Arthropoda</taxon>
        <taxon>Crustacea</taxon>
        <taxon>Multicrustacea</taxon>
        <taxon>Malacostraca</taxon>
        <taxon>Eumalacostraca</taxon>
        <taxon>Eucarida</taxon>
        <taxon>Decapoda</taxon>
        <taxon>Dendrobranchiata</taxon>
        <taxon>Penaeoidea</taxon>
        <taxon>Penaeidae</taxon>
        <taxon>Penaeus</taxon>
    </lineage>
</organism>
<comment type="caution">
    <text evidence="1">The sequence shown here is derived from an EMBL/GenBank/DDBJ whole genome shotgun (WGS) entry which is preliminary data.</text>
</comment>
<keyword evidence="2" id="KW-1185">Reference proteome</keyword>
<reference evidence="1 2" key="1">
    <citation type="submission" date="2018-04" db="EMBL/GenBank/DDBJ databases">
        <authorList>
            <person name="Zhang X."/>
            <person name="Yuan J."/>
            <person name="Li F."/>
            <person name="Xiang J."/>
        </authorList>
    </citation>
    <scope>NUCLEOTIDE SEQUENCE [LARGE SCALE GENOMIC DNA]</scope>
    <source>
        <tissue evidence="1">Muscle</tissue>
    </source>
</reference>
<dbReference type="OrthoDB" id="10067100at2759"/>
<evidence type="ECO:0008006" key="3">
    <source>
        <dbReference type="Google" id="ProtNLM"/>
    </source>
</evidence>
<evidence type="ECO:0000313" key="1">
    <source>
        <dbReference type="EMBL" id="ROT85483.1"/>
    </source>
</evidence>
<reference evidence="1 2" key="2">
    <citation type="submission" date="2019-01" db="EMBL/GenBank/DDBJ databases">
        <title>The decoding of complex shrimp genome reveals the adaptation for benthos swimmer, frequently molting mechanism and breeding impact on genome.</title>
        <authorList>
            <person name="Sun Y."/>
            <person name="Gao Y."/>
            <person name="Yu Y."/>
        </authorList>
    </citation>
    <scope>NUCLEOTIDE SEQUENCE [LARGE SCALE GENOMIC DNA]</scope>
    <source>
        <tissue evidence="1">Muscle</tissue>
    </source>
</reference>
<name>A0A3R7Q401_PENVA</name>
<dbReference type="PANTHER" id="PTHR47510:SF3">
    <property type="entry name" value="ENDO_EXONUCLEASE_PHOSPHATASE DOMAIN-CONTAINING PROTEIN"/>
    <property type="match status" value="1"/>
</dbReference>
<accession>A0A3R7Q401</accession>
<gene>
    <name evidence="1" type="ORF">C7M84_013489</name>
</gene>
<dbReference type="AlphaFoldDB" id="A0A3R7Q401"/>